<evidence type="ECO:0000313" key="1">
    <source>
        <dbReference type="Proteomes" id="UP000515121"/>
    </source>
</evidence>
<dbReference type="RefSeq" id="XP_022765973.1">
    <property type="nucleotide sequence ID" value="XM_022910238.1"/>
</dbReference>
<dbReference type="AlphaFoldDB" id="A0A6P6AMD0"/>
<keyword evidence="1" id="KW-1185">Reference proteome</keyword>
<proteinExistence type="predicted"/>
<gene>
    <name evidence="2" type="primary">LOC111310859</name>
</gene>
<protein>
    <submittedName>
        <fullName evidence="2">Ribonuclease 3-like protein 3</fullName>
    </submittedName>
</protein>
<organism evidence="1 2">
    <name type="scientific">Durio zibethinus</name>
    <name type="common">Durian</name>
    <dbReference type="NCBI Taxonomy" id="66656"/>
    <lineage>
        <taxon>Eukaryota</taxon>
        <taxon>Viridiplantae</taxon>
        <taxon>Streptophyta</taxon>
        <taxon>Embryophyta</taxon>
        <taxon>Tracheophyta</taxon>
        <taxon>Spermatophyta</taxon>
        <taxon>Magnoliopsida</taxon>
        <taxon>eudicotyledons</taxon>
        <taxon>Gunneridae</taxon>
        <taxon>Pentapetalae</taxon>
        <taxon>rosids</taxon>
        <taxon>malvids</taxon>
        <taxon>Malvales</taxon>
        <taxon>Malvaceae</taxon>
        <taxon>Helicteroideae</taxon>
        <taxon>Durio</taxon>
    </lineage>
</organism>
<accession>A0A6P6AMD0</accession>
<dbReference type="GeneID" id="111310859"/>
<evidence type="ECO:0000313" key="2">
    <source>
        <dbReference type="RefSeq" id="XP_022765973.1"/>
    </source>
</evidence>
<name>A0A6P6AMD0_DURZI</name>
<sequence length="187" mass="21582">MKKKISTHERLQLIARHITHPRSDNTENDKLARAAVNKGLHRFITKKTTIHDEQVMSNKPCEVQLSTDIYNIIMLKNVCKFNDGYLTFLSIKLTFGVSKIFLEMLGEHPASKLQDICQKNKLDLHMVKESWKTTYHLKRDIAVNKAAMEPVMMDLGIDYKNARDQKDEVVSFDVTLMSGVDINRNHL</sequence>
<dbReference type="Proteomes" id="UP000515121">
    <property type="component" value="Unplaced"/>
</dbReference>
<reference evidence="2" key="1">
    <citation type="submission" date="2025-08" db="UniProtKB">
        <authorList>
            <consortium name="RefSeq"/>
        </authorList>
    </citation>
    <scope>IDENTIFICATION</scope>
    <source>
        <tissue evidence="2">Fruit stalk</tissue>
    </source>
</reference>
<dbReference type="KEGG" id="dzi:111310859"/>